<dbReference type="InterPro" id="IPR041698">
    <property type="entry name" value="Methyltransf_25"/>
</dbReference>
<dbReference type="FunFam" id="2.70.160.11:FF:000001">
    <property type="entry name" value="Blast:Protein arginine N-methyltransferase 1"/>
    <property type="match status" value="1"/>
</dbReference>
<evidence type="ECO:0000256" key="6">
    <source>
        <dbReference type="PROSITE-ProRule" id="PRU01015"/>
    </source>
</evidence>
<dbReference type="GO" id="GO:0042054">
    <property type="term" value="F:histone methyltransferase activity"/>
    <property type="evidence" value="ECO:0007669"/>
    <property type="project" value="TreeGrafter"/>
</dbReference>
<keyword evidence="3 6" id="KW-0808">Transferase</keyword>
<proteinExistence type="predicted"/>
<dbReference type="RefSeq" id="XP_067802161.1">
    <property type="nucleotide sequence ID" value="XM_067948010.1"/>
</dbReference>
<dbReference type="GO" id="GO:0032259">
    <property type="term" value="P:methylation"/>
    <property type="evidence" value="ECO:0007669"/>
    <property type="project" value="UniProtKB-KW"/>
</dbReference>
<dbReference type="KEGG" id="bdw:94337290"/>
<dbReference type="FunFam" id="3.40.50.150:FF:000003">
    <property type="entry name" value="Blast:Protein arginine N-methyltransferase 1"/>
    <property type="match status" value="1"/>
</dbReference>
<protein>
    <recommendedName>
        <fullName evidence="1">type I protein arginine methyltransferase</fullName>
        <ecNumber evidence="1">2.1.1.319</ecNumber>
    </recommendedName>
</protein>
<keyword evidence="4 6" id="KW-0949">S-adenosyl-L-methionine</keyword>
<dbReference type="InterPro" id="IPR025799">
    <property type="entry name" value="Arg_MeTrfase"/>
</dbReference>
<gene>
    <name evidence="9" type="ORF">BdWA1_002993</name>
</gene>
<accession>A0AAD9PID0</accession>
<evidence type="ECO:0000259" key="7">
    <source>
        <dbReference type="Pfam" id="PF13649"/>
    </source>
</evidence>
<dbReference type="EMBL" id="JALLKP010000004">
    <property type="protein sequence ID" value="KAK2195318.1"/>
    <property type="molecule type" value="Genomic_DNA"/>
</dbReference>
<reference evidence="9" key="1">
    <citation type="journal article" date="2023" name="Nat. Microbiol.">
        <title>Babesia duncani multi-omics identifies virulence factors and drug targets.</title>
        <authorList>
            <person name="Singh P."/>
            <person name="Lonardi S."/>
            <person name="Liang Q."/>
            <person name="Vydyam P."/>
            <person name="Khabirova E."/>
            <person name="Fang T."/>
            <person name="Gihaz S."/>
            <person name="Thekkiniath J."/>
            <person name="Munshi M."/>
            <person name="Abel S."/>
            <person name="Ciampossin L."/>
            <person name="Batugedara G."/>
            <person name="Gupta M."/>
            <person name="Lu X.M."/>
            <person name="Lenz T."/>
            <person name="Chakravarty S."/>
            <person name="Cornillot E."/>
            <person name="Hu Y."/>
            <person name="Ma W."/>
            <person name="Gonzalez L.M."/>
            <person name="Sanchez S."/>
            <person name="Estrada K."/>
            <person name="Sanchez-Flores A."/>
            <person name="Montero E."/>
            <person name="Harb O.S."/>
            <person name="Le Roch K.G."/>
            <person name="Mamoun C.B."/>
        </authorList>
    </citation>
    <scope>NUCLEOTIDE SEQUENCE</scope>
    <source>
        <strain evidence="9">WA1</strain>
    </source>
</reference>
<dbReference type="GeneID" id="94337290"/>
<dbReference type="Pfam" id="PF22528">
    <property type="entry name" value="PRMT_C"/>
    <property type="match status" value="1"/>
</dbReference>
<evidence type="ECO:0000256" key="4">
    <source>
        <dbReference type="ARBA" id="ARBA00022691"/>
    </source>
</evidence>
<sequence length="352" mass="40391">MRIHGNMFSTEEMEQFSTEWSEFATDVNPPASPEDVYFSSYGYIGIHEEMLKDSVRTGTYYRAISQNKHLFRDKIVLDIGCGTGILSLFCVAAGAAHVYAIDCSSIIHLAENIAKMNGVADRITFIHGKCEQVELPVESVDIIISEWMGYFLLYENMLPSVLHCRDKWLKPGGLIFPDKARLYAAGIDDAEFKQERFGSWRDLYGFDFTLLSQYLMEEPLVDTVDEKAIKTSTACILTLDLNTCKAEDLEFCSSFLLVAERKDYVHALVFWFDVVFSACHKPLVLTTSPRAKYTHWKQTVFYIEDDMVVEPGDHIKGKIAVRKNARNPRDLDVKLWYQLDGLKLQKKRHVYR</sequence>
<dbReference type="PROSITE" id="PS51678">
    <property type="entry name" value="SAM_MT_PRMT"/>
    <property type="match status" value="1"/>
</dbReference>
<dbReference type="GO" id="GO:0035242">
    <property type="term" value="F:protein-arginine omega-N asymmetric methyltransferase activity"/>
    <property type="evidence" value="ECO:0007669"/>
    <property type="project" value="UniProtKB-EC"/>
</dbReference>
<dbReference type="GO" id="GO:0005634">
    <property type="term" value="C:nucleus"/>
    <property type="evidence" value="ECO:0007669"/>
    <property type="project" value="TreeGrafter"/>
</dbReference>
<name>A0AAD9PID0_9APIC</name>
<feature type="domain" description="Methyltransferase" evidence="7">
    <location>
        <begin position="76"/>
        <end position="173"/>
    </location>
</feature>
<dbReference type="PANTHER" id="PTHR11006:SF53">
    <property type="entry name" value="PROTEIN ARGININE N-METHYLTRANSFERASE 3"/>
    <property type="match status" value="1"/>
</dbReference>
<dbReference type="EC" id="2.1.1.319" evidence="1"/>
<feature type="domain" description="Protein arginine N-methyltransferase" evidence="8">
    <location>
        <begin position="178"/>
        <end position="340"/>
    </location>
</feature>
<dbReference type="InterPro" id="IPR055135">
    <property type="entry name" value="PRMT_dom"/>
</dbReference>
<dbReference type="SUPFAM" id="SSF53335">
    <property type="entry name" value="S-adenosyl-L-methionine-dependent methyltransferases"/>
    <property type="match status" value="1"/>
</dbReference>
<keyword evidence="2 6" id="KW-0489">Methyltransferase</keyword>
<comment type="catalytic activity">
    <reaction evidence="5">
        <text>L-arginyl-[protein] + S-adenosyl-L-methionine = N(omega)-methyl-L-arginyl-[protein] + S-adenosyl-L-homocysteine + H(+)</text>
        <dbReference type="Rhea" id="RHEA:48100"/>
        <dbReference type="Rhea" id="RHEA-COMP:10532"/>
        <dbReference type="Rhea" id="RHEA-COMP:11990"/>
        <dbReference type="ChEBI" id="CHEBI:15378"/>
        <dbReference type="ChEBI" id="CHEBI:29965"/>
        <dbReference type="ChEBI" id="CHEBI:57856"/>
        <dbReference type="ChEBI" id="CHEBI:59789"/>
        <dbReference type="ChEBI" id="CHEBI:65280"/>
    </reaction>
    <physiologicalReaction direction="left-to-right" evidence="5">
        <dbReference type="Rhea" id="RHEA:48101"/>
    </physiologicalReaction>
</comment>
<dbReference type="Gene3D" id="3.40.50.150">
    <property type="entry name" value="Vaccinia Virus protein VP39"/>
    <property type="match status" value="1"/>
</dbReference>
<organism evidence="9 10">
    <name type="scientific">Babesia duncani</name>
    <dbReference type="NCBI Taxonomy" id="323732"/>
    <lineage>
        <taxon>Eukaryota</taxon>
        <taxon>Sar</taxon>
        <taxon>Alveolata</taxon>
        <taxon>Apicomplexa</taxon>
        <taxon>Aconoidasida</taxon>
        <taxon>Piroplasmida</taxon>
        <taxon>Babesiidae</taxon>
        <taxon>Babesia</taxon>
    </lineage>
</organism>
<evidence type="ECO:0000256" key="2">
    <source>
        <dbReference type="ARBA" id="ARBA00022603"/>
    </source>
</evidence>
<dbReference type="InterPro" id="IPR029063">
    <property type="entry name" value="SAM-dependent_MTases_sf"/>
</dbReference>
<dbReference type="PANTHER" id="PTHR11006">
    <property type="entry name" value="PROTEIN ARGININE N-METHYLTRANSFERASE"/>
    <property type="match status" value="1"/>
</dbReference>
<keyword evidence="10" id="KW-1185">Reference proteome</keyword>
<dbReference type="Proteomes" id="UP001214638">
    <property type="component" value="Unassembled WGS sequence"/>
</dbReference>
<dbReference type="CDD" id="cd02440">
    <property type="entry name" value="AdoMet_MTases"/>
    <property type="match status" value="1"/>
</dbReference>
<dbReference type="Pfam" id="PF13649">
    <property type="entry name" value="Methyltransf_25"/>
    <property type="match status" value="1"/>
</dbReference>
<comment type="caution">
    <text evidence="9">The sequence shown here is derived from an EMBL/GenBank/DDBJ whole genome shotgun (WGS) entry which is preliminary data.</text>
</comment>
<evidence type="ECO:0000256" key="3">
    <source>
        <dbReference type="ARBA" id="ARBA00022679"/>
    </source>
</evidence>
<dbReference type="Gene3D" id="2.70.160.11">
    <property type="entry name" value="Hnrnp arginine n-methyltransferase1"/>
    <property type="match status" value="1"/>
</dbReference>
<evidence type="ECO:0000259" key="8">
    <source>
        <dbReference type="Pfam" id="PF22528"/>
    </source>
</evidence>
<evidence type="ECO:0000313" key="9">
    <source>
        <dbReference type="EMBL" id="KAK2195318.1"/>
    </source>
</evidence>
<evidence type="ECO:0000256" key="5">
    <source>
        <dbReference type="ARBA" id="ARBA00049303"/>
    </source>
</evidence>
<dbReference type="AlphaFoldDB" id="A0AAD9PID0"/>
<evidence type="ECO:0000256" key="1">
    <source>
        <dbReference type="ARBA" id="ARBA00011925"/>
    </source>
</evidence>
<evidence type="ECO:0000313" key="10">
    <source>
        <dbReference type="Proteomes" id="UP001214638"/>
    </source>
</evidence>